<keyword evidence="1" id="KW-1133">Transmembrane helix</keyword>
<reference evidence="2" key="3">
    <citation type="submission" date="2025-09" db="UniProtKB">
        <authorList>
            <consortium name="Ensembl"/>
        </authorList>
    </citation>
    <scope>IDENTIFICATION</scope>
</reference>
<accession>A0A673T796</accession>
<keyword evidence="3" id="KW-1185">Reference proteome</keyword>
<reference evidence="2 3" key="1">
    <citation type="submission" date="2019-05" db="EMBL/GenBank/DDBJ databases">
        <title>A Chromosome-scale Meerkat (S. suricatta) Genome Assembly.</title>
        <authorList>
            <person name="Dudchenko O."/>
            <person name="Lieberman Aiden E."/>
            <person name="Tung J."/>
            <person name="Barreiro L.B."/>
            <person name="Clutton-Brock T.H."/>
        </authorList>
    </citation>
    <scope>NUCLEOTIDE SEQUENCE [LARGE SCALE GENOMIC DNA]</scope>
</reference>
<sequence>MNKTLSLVVGIFSILNTIQFLILELNHITYFGYEDKVHIYEDANAEMASWVMAHKGGISISLSTVTILFSVWLLYCIRTKSYLGPLCYALWIITYELISFSLVILVNGIIKYQFKELSYLYLIFQLSRMLLHFSSLPFIAKHTFVLYKDKDAKISVKANRHRHSSISTVDSW</sequence>
<dbReference type="Proteomes" id="UP000472268">
    <property type="component" value="Chromosome 7"/>
</dbReference>
<evidence type="ECO:0008006" key="4">
    <source>
        <dbReference type="Google" id="ProtNLM"/>
    </source>
</evidence>
<dbReference type="Pfam" id="PF15049">
    <property type="entry name" value="DUF4534"/>
    <property type="match status" value="1"/>
</dbReference>
<evidence type="ECO:0000313" key="2">
    <source>
        <dbReference type="Ensembl" id="ENSSSUP00005004836.1"/>
    </source>
</evidence>
<dbReference type="PANTHER" id="PTHR34928:SF3">
    <property type="entry name" value="TRANSMEMBRANE PROTEIN 217B-RELATED"/>
    <property type="match status" value="1"/>
</dbReference>
<keyword evidence="1" id="KW-0812">Transmembrane</keyword>
<evidence type="ECO:0000313" key="3">
    <source>
        <dbReference type="Proteomes" id="UP000472268"/>
    </source>
</evidence>
<dbReference type="AlphaFoldDB" id="A0A673T796"/>
<keyword evidence="1" id="KW-0472">Membrane</keyword>
<name>A0A673T796_SURSU</name>
<dbReference type="PANTHER" id="PTHR34928">
    <property type="entry name" value="TRANSMEMBRANE PROTEIN 217"/>
    <property type="match status" value="1"/>
</dbReference>
<feature type="transmembrane region" description="Helical" evidence="1">
    <location>
        <begin position="88"/>
        <end position="110"/>
    </location>
</feature>
<reference evidence="2" key="2">
    <citation type="submission" date="2025-08" db="UniProtKB">
        <authorList>
            <consortium name="Ensembl"/>
        </authorList>
    </citation>
    <scope>IDENTIFICATION</scope>
</reference>
<dbReference type="Ensembl" id="ENSSSUT00005005598.1">
    <property type="protein sequence ID" value="ENSSSUP00005004836.1"/>
    <property type="gene ID" value="ENSSSUG00005003173.1"/>
</dbReference>
<evidence type="ECO:0000256" key="1">
    <source>
        <dbReference type="SAM" id="Phobius"/>
    </source>
</evidence>
<protein>
    <recommendedName>
        <fullName evidence="4">Transmembrane protein 217</fullName>
    </recommendedName>
</protein>
<dbReference type="OMA" id="YVGLLCY"/>
<feature type="transmembrane region" description="Helical" evidence="1">
    <location>
        <begin position="122"/>
        <end position="140"/>
    </location>
</feature>
<dbReference type="InterPro" id="IPR027862">
    <property type="entry name" value="DUF4534"/>
</dbReference>
<organism evidence="2 3">
    <name type="scientific">Suricata suricatta</name>
    <name type="common">Meerkat</name>
    <dbReference type="NCBI Taxonomy" id="37032"/>
    <lineage>
        <taxon>Eukaryota</taxon>
        <taxon>Metazoa</taxon>
        <taxon>Chordata</taxon>
        <taxon>Craniata</taxon>
        <taxon>Vertebrata</taxon>
        <taxon>Euteleostomi</taxon>
        <taxon>Mammalia</taxon>
        <taxon>Eutheria</taxon>
        <taxon>Laurasiatheria</taxon>
        <taxon>Carnivora</taxon>
        <taxon>Feliformia</taxon>
        <taxon>Herpestidae</taxon>
        <taxon>Suricata</taxon>
    </lineage>
</organism>
<feature type="transmembrane region" description="Helical" evidence="1">
    <location>
        <begin position="56"/>
        <end position="76"/>
    </location>
</feature>
<proteinExistence type="predicted"/>